<dbReference type="InterPro" id="IPR006203">
    <property type="entry name" value="GHMP_knse_ATP-bd_CS"/>
</dbReference>
<dbReference type="PANTHER" id="PTHR20861">
    <property type="entry name" value="HOMOSERINE/4-DIPHOSPHOCYTIDYL-2-C-METHYL-D-ERYTHRITOL KINASE"/>
    <property type="match status" value="1"/>
</dbReference>
<keyword evidence="8 12" id="KW-0547">Nucleotide-binding</keyword>
<keyword evidence="5 12" id="KW-0028">Amino-acid biosynthesis</keyword>
<comment type="catalytic activity">
    <reaction evidence="11 12">
        <text>L-homoserine + ATP = O-phospho-L-homoserine + ADP + H(+)</text>
        <dbReference type="Rhea" id="RHEA:13985"/>
        <dbReference type="ChEBI" id="CHEBI:15378"/>
        <dbReference type="ChEBI" id="CHEBI:30616"/>
        <dbReference type="ChEBI" id="CHEBI:57476"/>
        <dbReference type="ChEBI" id="CHEBI:57590"/>
        <dbReference type="ChEBI" id="CHEBI:456216"/>
        <dbReference type="EC" id="2.7.1.39"/>
    </reaction>
</comment>
<keyword evidence="9 12" id="KW-0418">Kinase</keyword>
<dbReference type="SUPFAM" id="SSF54211">
    <property type="entry name" value="Ribosomal protein S5 domain 2-like"/>
    <property type="match status" value="1"/>
</dbReference>
<dbReference type="InterPro" id="IPR000870">
    <property type="entry name" value="Homoserine_kinase"/>
</dbReference>
<dbReference type="InterPro" id="IPR006204">
    <property type="entry name" value="GHMP_kinase_N_dom"/>
</dbReference>
<keyword evidence="6 12" id="KW-0808">Transferase</keyword>
<dbReference type="NCBIfam" id="TIGR00191">
    <property type="entry name" value="thrB"/>
    <property type="match status" value="1"/>
</dbReference>
<comment type="function">
    <text evidence="12">Catalyzes the ATP-dependent phosphorylation of L-homoserine to L-homoserine phosphate.</text>
</comment>
<dbReference type="AlphaFoldDB" id="A0A3A1YDJ3"/>
<evidence type="ECO:0000256" key="1">
    <source>
        <dbReference type="ARBA" id="ARBA00005015"/>
    </source>
</evidence>
<dbReference type="NCBIfam" id="NF002288">
    <property type="entry name" value="PRK01212.1-4"/>
    <property type="match status" value="1"/>
</dbReference>
<evidence type="ECO:0000256" key="6">
    <source>
        <dbReference type="ARBA" id="ARBA00022679"/>
    </source>
</evidence>
<dbReference type="InterPro" id="IPR036554">
    <property type="entry name" value="GHMP_kinase_C_sf"/>
</dbReference>
<evidence type="ECO:0000256" key="2">
    <source>
        <dbReference type="ARBA" id="ARBA00007370"/>
    </source>
</evidence>
<dbReference type="InterPro" id="IPR014721">
    <property type="entry name" value="Ribsml_uS5_D2-typ_fold_subgr"/>
</dbReference>
<evidence type="ECO:0000256" key="7">
    <source>
        <dbReference type="ARBA" id="ARBA00022697"/>
    </source>
</evidence>
<name>A0A3A1YDJ3_9GAMM</name>
<evidence type="ECO:0000259" key="13">
    <source>
        <dbReference type="Pfam" id="PF00288"/>
    </source>
</evidence>
<dbReference type="EMBL" id="NRHC01000014">
    <property type="protein sequence ID" value="RIY34254.1"/>
    <property type="molecule type" value="Genomic_DNA"/>
</dbReference>
<comment type="similarity">
    <text evidence="2 12">Belongs to the GHMP kinase family. Homoserine kinase subfamily.</text>
</comment>
<dbReference type="HAMAP" id="MF_00384">
    <property type="entry name" value="Homoser_kinase"/>
    <property type="match status" value="1"/>
</dbReference>
<evidence type="ECO:0000256" key="12">
    <source>
        <dbReference type="HAMAP-Rule" id="MF_00384"/>
    </source>
</evidence>
<evidence type="ECO:0000256" key="10">
    <source>
        <dbReference type="ARBA" id="ARBA00022840"/>
    </source>
</evidence>
<proteinExistence type="inferred from homology"/>
<feature type="domain" description="GHMP kinase C-terminal" evidence="14">
    <location>
        <begin position="253"/>
        <end position="323"/>
    </location>
</feature>
<dbReference type="InterPro" id="IPR013750">
    <property type="entry name" value="GHMP_kinase_C_dom"/>
</dbReference>
<comment type="pathway">
    <text evidence="1 12">Amino-acid biosynthesis; L-threonine biosynthesis; L-threonine from L-aspartate: step 4/5.</text>
</comment>
<dbReference type="Proteomes" id="UP000265691">
    <property type="component" value="Unassembled WGS sequence"/>
</dbReference>
<protein>
    <recommendedName>
        <fullName evidence="4 12">Homoserine kinase</fullName>
        <shortName evidence="12">HK</shortName>
        <shortName evidence="12">HSK</shortName>
        <ecNumber evidence="3 12">2.7.1.39</ecNumber>
    </recommendedName>
</protein>
<dbReference type="GO" id="GO:0009088">
    <property type="term" value="P:threonine biosynthetic process"/>
    <property type="evidence" value="ECO:0007669"/>
    <property type="project" value="UniProtKB-UniRule"/>
</dbReference>
<keyword evidence="7 12" id="KW-0791">Threonine biosynthesis</keyword>
<dbReference type="GO" id="GO:0005737">
    <property type="term" value="C:cytoplasm"/>
    <property type="evidence" value="ECO:0007669"/>
    <property type="project" value="UniProtKB-SubCell"/>
</dbReference>
<dbReference type="InterPro" id="IPR020568">
    <property type="entry name" value="Ribosomal_Su5_D2-typ_SF"/>
</dbReference>
<dbReference type="Gene3D" id="3.30.230.10">
    <property type="match status" value="1"/>
</dbReference>
<keyword evidence="10 12" id="KW-0067">ATP-binding</keyword>
<evidence type="ECO:0000313" key="15">
    <source>
        <dbReference type="EMBL" id="RIY34254.1"/>
    </source>
</evidence>
<evidence type="ECO:0000256" key="9">
    <source>
        <dbReference type="ARBA" id="ARBA00022777"/>
    </source>
</evidence>
<dbReference type="PIRSF" id="PIRSF000676">
    <property type="entry name" value="Homoser_kin"/>
    <property type="match status" value="1"/>
</dbReference>
<dbReference type="OrthoDB" id="9769912at2"/>
<dbReference type="PROSITE" id="PS00627">
    <property type="entry name" value="GHMP_KINASES_ATP"/>
    <property type="match status" value="1"/>
</dbReference>
<accession>A0A3A1YDJ3</accession>
<evidence type="ECO:0000256" key="3">
    <source>
        <dbReference type="ARBA" id="ARBA00012078"/>
    </source>
</evidence>
<keyword evidence="16" id="KW-1185">Reference proteome</keyword>
<dbReference type="RefSeq" id="WP_119524453.1">
    <property type="nucleotide sequence ID" value="NZ_NRHC01000014.1"/>
</dbReference>
<feature type="domain" description="GHMP kinase N-terminal" evidence="13">
    <location>
        <begin position="76"/>
        <end position="167"/>
    </location>
</feature>
<evidence type="ECO:0000313" key="16">
    <source>
        <dbReference type="Proteomes" id="UP000265691"/>
    </source>
</evidence>
<dbReference type="Gene3D" id="3.30.70.890">
    <property type="entry name" value="GHMP kinase, C-terminal domain"/>
    <property type="match status" value="1"/>
</dbReference>
<reference evidence="15 16" key="1">
    <citation type="submission" date="2017-08" db="EMBL/GenBank/DDBJ databases">
        <title>Reclassification of Bisgaard taxon 37 and 44.</title>
        <authorList>
            <person name="Christensen H."/>
        </authorList>
    </citation>
    <scope>NUCLEOTIDE SEQUENCE [LARGE SCALE GENOMIC DNA]</scope>
    <source>
        <strain evidence="15 16">B96_3</strain>
    </source>
</reference>
<evidence type="ECO:0000256" key="5">
    <source>
        <dbReference type="ARBA" id="ARBA00022605"/>
    </source>
</evidence>
<dbReference type="UniPathway" id="UPA00050">
    <property type="reaction ID" value="UER00064"/>
</dbReference>
<organism evidence="15 16">
    <name type="scientific">Psittacicella hinzii</name>
    <dbReference type="NCBI Taxonomy" id="2028575"/>
    <lineage>
        <taxon>Bacteria</taxon>
        <taxon>Pseudomonadati</taxon>
        <taxon>Pseudomonadota</taxon>
        <taxon>Gammaproteobacteria</taxon>
        <taxon>Pasteurellales</taxon>
        <taxon>Psittacicellaceae</taxon>
        <taxon>Psittacicella</taxon>
    </lineage>
</organism>
<keyword evidence="12" id="KW-0963">Cytoplasm</keyword>
<dbReference type="SUPFAM" id="SSF55060">
    <property type="entry name" value="GHMP Kinase, C-terminal domain"/>
    <property type="match status" value="1"/>
</dbReference>
<dbReference type="PANTHER" id="PTHR20861:SF1">
    <property type="entry name" value="HOMOSERINE KINASE"/>
    <property type="match status" value="1"/>
</dbReference>
<evidence type="ECO:0000256" key="4">
    <source>
        <dbReference type="ARBA" id="ARBA00017858"/>
    </source>
</evidence>
<evidence type="ECO:0000259" key="14">
    <source>
        <dbReference type="Pfam" id="PF08544"/>
    </source>
</evidence>
<sequence>MQVAVYAPATSANLSVGFDLLGLAVKRVDGEMLGDIVIVADFKEGDTSLVESSLPAVAFYGKGKFIGKLGNDPDKNLVFAAYKLFKAELDKLNLKVKPLSLTLYKNMPVGSGLGSSSSSSVAALVALNKFHGEPLGKNAMLTLMGELEGLVSGSPHYDNVAPAYLGGLQLMLPAAYPRYQGAPAEPVMVDEQQQTELTVSLPVFSQWIWVLAYPGIVVKTEDARRILPNSYSRREIIAQSSFMAGFVHALYFGDDELAANCLHDYVAEPYRVQLLPNYQELSALLYQAGAKACGISGSGPTYYALTDNYETAEKLRQVFAEHYLQNEEGFIHICETDFDGARVLSEAELERFLREQG</sequence>
<dbReference type="Pfam" id="PF08544">
    <property type="entry name" value="GHMP_kinases_C"/>
    <property type="match status" value="1"/>
</dbReference>
<comment type="subcellular location">
    <subcellularLocation>
        <location evidence="12">Cytoplasm</location>
    </subcellularLocation>
</comment>
<dbReference type="EC" id="2.7.1.39" evidence="3 12"/>
<gene>
    <name evidence="12" type="primary">thrB</name>
    <name evidence="15" type="ORF">CKF54_01130</name>
</gene>
<feature type="binding site" evidence="12">
    <location>
        <begin position="108"/>
        <end position="118"/>
    </location>
    <ligand>
        <name>ATP</name>
        <dbReference type="ChEBI" id="CHEBI:30616"/>
    </ligand>
</feature>
<dbReference type="PRINTS" id="PR00958">
    <property type="entry name" value="HOMSERKINASE"/>
</dbReference>
<dbReference type="GO" id="GO:0005524">
    <property type="term" value="F:ATP binding"/>
    <property type="evidence" value="ECO:0007669"/>
    <property type="project" value="UniProtKB-UniRule"/>
</dbReference>
<evidence type="ECO:0000256" key="8">
    <source>
        <dbReference type="ARBA" id="ARBA00022741"/>
    </source>
</evidence>
<comment type="caution">
    <text evidence="15">The sequence shown here is derived from an EMBL/GenBank/DDBJ whole genome shotgun (WGS) entry which is preliminary data.</text>
</comment>
<dbReference type="Pfam" id="PF00288">
    <property type="entry name" value="GHMP_kinases_N"/>
    <property type="match status" value="1"/>
</dbReference>
<dbReference type="GO" id="GO:0004413">
    <property type="term" value="F:homoserine kinase activity"/>
    <property type="evidence" value="ECO:0007669"/>
    <property type="project" value="UniProtKB-UniRule"/>
</dbReference>
<evidence type="ECO:0000256" key="11">
    <source>
        <dbReference type="ARBA" id="ARBA00049375"/>
    </source>
</evidence>